<protein>
    <submittedName>
        <fullName evidence="1">DUF2064 domain-containing protein</fullName>
    </submittedName>
</protein>
<organism evidence="1 2">
    <name type="scientific">Parvibaculum sedimenti</name>
    <dbReference type="NCBI Taxonomy" id="2608632"/>
    <lineage>
        <taxon>Bacteria</taxon>
        <taxon>Pseudomonadati</taxon>
        <taxon>Pseudomonadota</taxon>
        <taxon>Alphaproteobacteria</taxon>
        <taxon>Hyphomicrobiales</taxon>
        <taxon>Parvibaculaceae</taxon>
        <taxon>Parvibaculum</taxon>
    </lineage>
</organism>
<dbReference type="InterPro" id="IPR018641">
    <property type="entry name" value="Trfase_1_rSAM/seldom-assoc"/>
</dbReference>
<dbReference type="Proteomes" id="UP000468901">
    <property type="component" value="Unassembled WGS sequence"/>
</dbReference>
<dbReference type="EMBL" id="WESC01000008">
    <property type="protein sequence ID" value="KAB7739896.1"/>
    <property type="molecule type" value="Genomic_DNA"/>
</dbReference>
<evidence type="ECO:0000313" key="2">
    <source>
        <dbReference type="Proteomes" id="UP000468901"/>
    </source>
</evidence>
<reference evidence="1 2" key="1">
    <citation type="submission" date="2019-09" db="EMBL/GenBank/DDBJ databases">
        <title>Parvibaculum sedimenti sp. nov., isolated from sediment.</title>
        <authorList>
            <person name="Wang Y."/>
        </authorList>
    </citation>
    <scope>NUCLEOTIDE SEQUENCE [LARGE SCALE GENOMIC DNA]</scope>
    <source>
        <strain evidence="1 2">HXT-9</strain>
    </source>
</reference>
<evidence type="ECO:0000313" key="1">
    <source>
        <dbReference type="EMBL" id="KAB7739896.1"/>
    </source>
</evidence>
<dbReference type="SUPFAM" id="SSF53448">
    <property type="entry name" value="Nucleotide-diphospho-sugar transferases"/>
    <property type="match status" value="1"/>
</dbReference>
<dbReference type="NCBIfam" id="TIGR04282">
    <property type="entry name" value="glyco_like_cofC"/>
    <property type="match status" value="1"/>
</dbReference>
<dbReference type="Gene3D" id="3.90.550.10">
    <property type="entry name" value="Spore Coat Polysaccharide Biosynthesis Protein SpsA, Chain A"/>
    <property type="match status" value="1"/>
</dbReference>
<name>A0A6N6VHM8_9HYPH</name>
<dbReference type="PANTHER" id="PTHR36529:SF1">
    <property type="entry name" value="GLYCOSYLTRANSFERASE"/>
    <property type="match status" value="1"/>
</dbReference>
<dbReference type="InterPro" id="IPR029044">
    <property type="entry name" value="Nucleotide-diphossugar_trans"/>
</dbReference>
<dbReference type="RefSeq" id="WP_152216276.1">
    <property type="nucleotide sequence ID" value="NZ_JBAQYD010000259.1"/>
</dbReference>
<dbReference type="PANTHER" id="PTHR36529">
    <property type="entry name" value="SLL1095 PROTEIN"/>
    <property type="match status" value="1"/>
</dbReference>
<keyword evidence="2" id="KW-1185">Reference proteome</keyword>
<dbReference type="AlphaFoldDB" id="A0A6N6VHM8"/>
<proteinExistence type="predicted"/>
<comment type="caution">
    <text evidence="1">The sequence shown here is derived from an EMBL/GenBank/DDBJ whole genome shotgun (WGS) entry which is preliminary data.</text>
</comment>
<dbReference type="Pfam" id="PF09837">
    <property type="entry name" value="DUF2064"/>
    <property type="match status" value="1"/>
</dbReference>
<accession>A0A6N6VHM8</accession>
<sequence length="200" mass="22058">MSLTRQLVVMAKAPRMGRVKTRLAKGIGAVEATRFYRCASLDLLCRVGADPRWQTVLALSPDRSVHENGVWPAHLPRIAQGEGDLGQRMGRLMRDLPPGPVVIVGCDIPDIDAHHIACAFEALGQADAVFGPADDGGYWLVGMRRRPRVVEIFEHVRWSSEHALADTLANVEGAGLRVSLLETLSDIDTAEDYLRWRGRD</sequence>
<gene>
    <name evidence="1" type="ORF">F2P47_10330</name>
</gene>